<reference evidence="1" key="1">
    <citation type="submission" date="2019-04" db="EMBL/GenBank/DDBJ databases">
        <title>Friends and foes A comparative genomics study of 23 Aspergillus species from section Flavi.</title>
        <authorList>
            <consortium name="DOE Joint Genome Institute"/>
            <person name="Kjaerbolling I."/>
            <person name="Vesth T."/>
            <person name="Frisvad J.C."/>
            <person name="Nybo J.L."/>
            <person name="Theobald S."/>
            <person name="Kildgaard S."/>
            <person name="Isbrandt T."/>
            <person name="Kuo A."/>
            <person name="Sato A."/>
            <person name="Lyhne E.K."/>
            <person name="Kogle M.E."/>
            <person name="Wiebenga A."/>
            <person name="Kun R.S."/>
            <person name="Lubbers R.J."/>
            <person name="Makela M.R."/>
            <person name="Barry K."/>
            <person name="Chovatia M."/>
            <person name="Clum A."/>
            <person name="Daum C."/>
            <person name="Haridas S."/>
            <person name="He G."/>
            <person name="LaButti K."/>
            <person name="Lipzen A."/>
            <person name="Mondo S."/>
            <person name="Riley R."/>
            <person name="Salamov A."/>
            <person name="Simmons B.A."/>
            <person name="Magnuson J.K."/>
            <person name="Henrissat B."/>
            <person name="Mortensen U.H."/>
            <person name="Larsen T.O."/>
            <person name="Devries R.P."/>
            <person name="Grigoriev I.V."/>
            <person name="Machida M."/>
            <person name="Baker S.E."/>
            <person name="Andersen M.R."/>
        </authorList>
    </citation>
    <scope>NUCLEOTIDE SEQUENCE [LARGE SCALE GENOMIC DNA]</scope>
    <source>
        <strain evidence="1">CBS 121.62</strain>
    </source>
</reference>
<proteinExistence type="predicted"/>
<dbReference type="AlphaFoldDB" id="A0A5N6HF57"/>
<dbReference type="EMBL" id="ML734552">
    <property type="protein sequence ID" value="KAB8253181.1"/>
    <property type="molecule type" value="Genomic_DNA"/>
</dbReference>
<accession>A0A5N6HF57</accession>
<gene>
    <name evidence="1" type="ORF">BDV35DRAFT_402158</name>
</gene>
<organism evidence="1">
    <name type="scientific">Aspergillus flavus</name>
    <dbReference type="NCBI Taxonomy" id="5059"/>
    <lineage>
        <taxon>Eukaryota</taxon>
        <taxon>Fungi</taxon>
        <taxon>Dikarya</taxon>
        <taxon>Ascomycota</taxon>
        <taxon>Pezizomycotina</taxon>
        <taxon>Eurotiomycetes</taxon>
        <taxon>Eurotiomycetidae</taxon>
        <taxon>Eurotiales</taxon>
        <taxon>Aspergillaceae</taxon>
        <taxon>Aspergillus</taxon>
        <taxon>Aspergillus subgen. Circumdati</taxon>
    </lineage>
</organism>
<evidence type="ECO:0000313" key="1">
    <source>
        <dbReference type="EMBL" id="KAB8253181.1"/>
    </source>
</evidence>
<sequence length="273" mass="30750">MGNWKIQLPESTSKDHVLGTISSGLPKYYAGEPRVNLGHFSPSLQNSLKRVIEQSYQAEADEKPSADDISRAYDILSKYLAAYLMGQSSDDSVTHWVVSQFPRHQTQPLQSIFHNKIPVDEAIAALLKNHDQSQTPEARYHAESLNRARGLFASLLEITTVDNINIFGNALRQSNWGLLEMTHYWGRVDMVKFSQEYKKPDLALNIIKAMGDAGVVLASHDVRHPPSIVLRSWAQNGPMLYLHKFEAITIALGFAVAEYVLRLMLLFHPILQN</sequence>
<dbReference type="Proteomes" id="UP000325434">
    <property type="component" value="Unassembled WGS sequence"/>
</dbReference>
<dbReference type="VEuPathDB" id="FungiDB:F9C07_10448"/>
<protein>
    <submittedName>
        <fullName evidence="1">Uncharacterized protein</fullName>
    </submittedName>
</protein>
<name>A0A5N6HF57_ASPFL</name>
<dbReference type="VEuPathDB" id="FungiDB:AFLA_011710"/>